<sequence length="496" mass="56646">MELPKLQKIDPNKPKKKKILLLADDFRLPSGIGTISKEIIFNTVQHYDWIQLGAALHHPDAGKAFDLSADITRETGVEDASVKLIAWNGYGDRNILFSILQQEKPDAIFHFTDPRYWTWLYALEHEIKTTYATPIIYYSIWDDLPYPMWNAPFYGSCDLIMGISKQSDNIHREVLTQNGFKVVDYDESNELCAEVSADEIITGFVPHGLNDNTFKPLDKKDPQYVSMHEKIKQANDVDFVVFWNNRNIRRKQPGDVILAFKHFVDGLPEEQRSRVALLMHTQVVDDNGTDLNAIWKTLAPECKVLFSEAKVNAQELNAMYNVADVVVNIASNEGWGLSSTEAILTGTPIVNNVTGGLQDQCGFTDENGEWIRFNNEFATNHTGKYKNHGNWVKPVFPSNRSLQGSPATPYIFDDRVRFEDVADAIAYWYNTPETIREEMGYAGREWALKNGLTAQQMGQKMIYMIDYLFESKPIARKRYTLTQVTETKYEKTGIVE</sequence>
<dbReference type="PANTHER" id="PTHR12526">
    <property type="entry name" value="GLYCOSYLTRANSFERASE"/>
    <property type="match status" value="1"/>
</dbReference>
<protein>
    <recommendedName>
        <fullName evidence="2">RfaG Glycosyltransferase</fullName>
    </recommendedName>
</protein>
<proteinExistence type="predicted"/>
<name>A0A6J5NM75_9CAUD</name>
<evidence type="ECO:0008006" key="2">
    <source>
        <dbReference type="Google" id="ProtNLM"/>
    </source>
</evidence>
<accession>A0A6J5NM75</accession>
<dbReference type="SUPFAM" id="SSF53756">
    <property type="entry name" value="UDP-Glycosyltransferase/glycogen phosphorylase"/>
    <property type="match status" value="1"/>
</dbReference>
<reference evidence="1" key="1">
    <citation type="submission" date="2020-04" db="EMBL/GenBank/DDBJ databases">
        <authorList>
            <person name="Chiriac C."/>
            <person name="Salcher M."/>
            <person name="Ghai R."/>
            <person name="Kavagutti S V."/>
        </authorList>
    </citation>
    <scope>NUCLEOTIDE SEQUENCE</scope>
</reference>
<gene>
    <name evidence="1" type="ORF">UFOVP723_30</name>
</gene>
<organism evidence="1">
    <name type="scientific">uncultured Caudovirales phage</name>
    <dbReference type="NCBI Taxonomy" id="2100421"/>
    <lineage>
        <taxon>Viruses</taxon>
        <taxon>Duplodnaviria</taxon>
        <taxon>Heunggongvirae</taxon>
        <taxon>Uroviricota</taxon>
        <taxon>Caudoviricetes</taxon>
        <taxon>Peduoviridae</taxon>
        <taxon>Maltschvirus</taxon>
        <taxon>Maltschvirus maltsch</taxon>
    </lineage>
</organism>
<dbReference type="Gene3D" id="3.40.50.2000">
    <property type="entry name" value="Glycogen Phosphorylase B"/>
    <property type="match status" value="1"/>
</dbReference>
<evidence type="ECO:0000313" key="1">
    <source>
        <dbReference type="EMBL" id="CAB4159997.1"/>
    </source>
</evidence>
<dbReference type="EMBL" id="LR796697">
    <property type="protein sequence ID" value="CAB4159997.1"/>
    <property type="molecule type" value="Genomic_DNA"/>
</dbReference>